<evidence type="ECO:0000313" key="2">
    <source>
        <dbReference type="Proteomes" id="UP000391919"/>
    </source>
</evidence>
<sequence>MDLSEKSARNMAFMVQEITFKLKMGNVAALQASQFSLDRYDDLLDLYKMDEEKYVSPNEMQAIVEELGSLKKHNLMKGLAQMLWTALFLAKNFKCHGLNISSKMGSFHIFKDRFRLCLQPKWVLAPF</sequence>
<accession>A0A5J4JJD3</accession>
<keyword evidence="2" id="KW-1185">Reference proteome</keyword>
<dbReference type="AlphaFoldDB" id="A0A5J4JJD3"/>
<organism evidence="1 2">
    <name type="scientific">Weizmannia acidilactici</name>
    <dbReference type="NCBI Taxonomy" id="2607726"/>
    <lineage>
        <taxon>Bacteria</taxon>
        <taxon>Bacillati</taxon>
        <taxon>Bacillota</taxon>
        <taxon>Bacilli</taxon>
        <taxon>Bacillales</taxon>
        <taxon>Bacillaceae</taxon>
        <taxon>Heyndrickxia</taxon>
    </lineage>
</organism>
<dbReference type="InterPro" id="IPR009507">
    <property type="entry name" value="UPF0435"/>
</dbReference>
<gene>
    <name evidence="1" type="ORF">BpJC7_19010</name>
</gene>
<dbReference type="EMBL" id="BKZQ01000023">
    <property type="protein sequence ID" value="GER70598.1"/>
    <property type="molecule type" value="Genomic_DNA"/>
</dbReference>
<dbReference type="Pfam" id="PF06569">
    <property type="entry name" value="DUF1128"/>
    <property type="match status" value="1"/>
</dbReference>
<dbReference type="Proteomes" id="UP000391919">
    <property type="component" value="Unassembled WGS sequence"/>
</dbReference>
<evidence type="ECO:0000313" key="1">
    <source>
        <dbReference type="EMBL" id="GER70598.1"/>
    </source>
</evidence>
<comment type="caution">
    <text evidence="1">The sequence shown here is derived from an EMBL/GenBank/DDBJ whole genome shotgun (WGS) entry which is preliminary data.</text>
</comment>
<reference evidence="1 2" key="1">
    <citation type="submission" date="2019-09" db="EMBL/GenBank/DDBJ databases">
        <title>Draft genome sequence of Bacillus sp. JC-7.</title>
        <authorList>
            <person name="Tanaka N."/>
            <person name="Shiwa Y."/>
            <person name="Fujita N."/>
            <person name="Tanasupawat S."/>
        </authorList>
    </citation>
    <scope>NUCLEOTIDE SEQUENCE [LARGE SCALE GENOMIC DNA]</scope>
    <source>
        <strain evidence="1 2">JC-7</strain>
    </source>
</reference>
<protein>
    <submittedName>
        <fullName evidence="1">Uncharacterized protein</fullName>
    </submittedName>
</protein>
<proteinExistence type="predicted"/>
<name>A0A5J4JJD3_9BACI</name>